<gene>
    <name evidence="5" type="ORF">MAGR_20540</name>
</gene>
<dbReference type="GO" id="GO:0003677">
    <property type="term" value="F:DNA binding"/>
    <property type="evidence" value="ECO:0007669"/>
    <property type="project" value="UniProtKB-KW"/>
</dbReference>
<dbReference type="SUPFAM" id="SSF46785">
    <property type="entry name" value="Winged helix' DNA-binding domain"/>
    <property type="match status" value="1"/>
</dbReference>
<accession>A0A7I9VYW9</accession>
<reference evidence="5 6" key="1">
    <citation type="journal article" date="2019" name="Emerg. Microbes Infect.">
        <title>Comprehensive subspecies identification of 175 nontuberculous mycobacteria species based on 7547 genomic profiles.</title>
        <authorList>
            <person name="Matsumoto Y."/>
            <person name="Kinjo T."/>
            <person name="Motooka D."/>
            <person name="Nabeya D."/>
            <person name="Jung N."/>
            <person name="Uechi K."/>
            <person name="Horii T."/>
            <person name="Iida T."/>
            <person name="Fujita J."/>
            <person name="Nakamura S."/>
        </authorList>
    </citation>
    <scope>NUCLEOTIDE SEQUENCE [LARGE SCALE GENOMIC DNA]</scope>
    <source>
        <strain evidence="5 6">JCM 6377</strain>
    </source>
</reference>
<dbReference type="EMBL" id="BLKS01000001">
    <property type="protein sequence ID" value="GFG50613.1"/>
    <property type="molecule type" value="Genomic_DNA"/>
</dbReference>
<protein>
    <recommendedName>
        <fullName evidence="7">Transcriptional regulator</fullName>
    </recommendedName>
</protein>
<comment type="caution">
    <text evidence="5">The sequence shown here is derived from an EMBL/GenBank/DDBJ whole genome shotgun (WGS) entry which is preliminary data.</text>
</comment>
<dbReference type="GO" id="GO:0045892">
    <property type="term" value="P:negative regulation of DNA-templated transcription"/>
    <property type="evidence" value="ECO:0007669"/>
    <property type="project" value="InterPro"/>
</dbReference>
<evidence type="ECO:0008006" key="7">
    <source>
        <dbReference type="Google" id="ProtNLM"/>
    </source>
</evidence>
<dbReference type="InterPro" id="IPR005650">
    <property type="entry name" value="BlaI_family"/>
</dbReference>
<sequence length="156" mass="17441">MVTRDLCCPRYGRATCPYLLEDNLAVDKLLKKLEHSVMEQLWLAAQPQAVGQIQEALAPSWELAYNTVLTVLRRLVDKGLVTQDRVGRAHRYRAVVGRDEFIATVMIDALHQLPGPRCRAATLARLVACLGSAELSAMRRALDEREAKTAETSRNN</sequence>
<evidence type="ECO:0000313" key="6">
    <source>
        <dbReference type="Proteomes" id="UP000465302"/>
    </source>
</evidence>
<organism evidence="5 6">
    <name type="scientific">Mycolicibacterium agri</name>
    <name type="common">Mycobacterium agri</name>
    <dbReference type="NCBI Taxonomy" id="36811"/>
    <lineage>
        <taxon>Bacteria</taxon>
        <taxon>Bacillati</taxon>
        <taxon>Actinomycetota</taxon>
        <taxon>Actinomycetes</taxon>
        <taxon>Mycobacteriales</taxon>
        <taxon>Mycobacteriaceae</taxon>
        <taxon>Mycolicibacterium</taxon>
    </lineage>
</organism>
<keyword evidence="2" id="KW-0805">Transcription regulation</keyword>
<dbReference type="Pfam" id="PF03965">
    <property type="entry name" value="Penicillinase_R"/>
    <property type="match status" value="1"/>
</dbReference>
<dbReference type="AlphaFoldDB" id="A0A7I9VYW9"/>
<dbReference type="InterPro" id="IPR036390">
    <property type="entry name" value="WH_DNA-bd_sf"/>
</dbReference>
<dbReference type="Gene3D" id="1.10.10.10">
    <property type="entry name" value="Winged helix-like DNA-binding domain superfamily/Winged helix DNA-binding domain"/>
    <property type="match status" value="1"/>
</dbReference>
<comment type="similarity">
    <text evidence="1">Belongs to the BlaI transcriptional regulatory family.</text>
</comment>
<proteinExistence type="inferred from homology"/>
<evidence type="ECO:0000256" key="1">
    <source>
        <dbReference type="ARBA" id="ARBA00011046"/>
    </source>
</evidence>
<evidence type="ECO:0000313" key="5">
    <source>
        <dbReference type="EMBL" id="GFG50613.1"/>
    </source>
</evidence>
<evidence type="ECO:0000256" key="2">
    <source>
        <dbReference type="ARBA" id="ARBA00023015"/>
    </source>
</evidence>
<evidence type="ECO:0000256" key="4">
    <source>
        <dbReference type="ARBA" id="ARBA00023163"/>
    </source>
</evidence>
<dbReference type="InterPro" id="IPR036388">
    <property type="entry name" value="WH-like_DNA-bd_sf"/>
</dbReference>
<keyword evidence="4" id="KW-0804">Transcription</keyword>
<dbReference type="Gene3D" id="6.10.140.850">
    <property type="match status" value="1"/>
</dbReference>
<dbReference type="Proteomes" id="UP000465302">
    <property type="component" value="Unassembled WGS sequence"/>
</dbReference>
<name>A0A7I9VYW9_MYCAG</name>
<evidence type="ECO:0000256" key="3">
    <source>
        <dbReference type="ARBA" id="ARBA00023125"/>
    </source>
</evidence>
<keyword evidence="3" id="KW-0238">DNA-binding</keyword>